<dbReference type="InterPro" id="IPR043128">
    <property type="entry name" value="Rev_trsase/Diguanyl_cyclase"/>
</dbReference>
<dbReference type="CDD" id="cd01949">
    <property type="entry name" value="GGDEF"/>
    <property type="match status" value="1"/>
</dbReference>
<organism evidence="5 6">
    <name type="scientific">Sulfurimonas aquatica</name>
    <dbReference type="NCBI Taxonomy" id="2672570"/>
    <lineage>
        <taxon>Bacteria</taxon>
        <taxon>Pseudomonadati</taxon>
        <taxon>Campylobacterota</taxon>
        <taxon>Epsilonproteobacteria</taxon>
        <taxon>Campylobacterales</taxon>
        <taxon>Sulfurimonadaceae</taxon>
        <taxon>Sulfurimonas</taxon>
    </lineage>
</organism>
<feature type="domain" description="GGDEF" evidence="4">
    <location>
        <begin position="348"/>
        <end position="477"/>
    </location>
</feature>
<dbReference type="SUPFAM" id="SSF103190">
    <property type="entry name" value="Sensory domain-like"/>
    <property type="match status" value="1"/>
</dbReference>
<dbReference type="InterPro" id="IPR029151">
    <property type="entry name" value="Sensor-like_sf"/>
</dbReference>
<dbReference type="SUPFAM" id="SSF55073">
    <property type="entry name" value="Nucleotide cyclase"/>
    <property type="match status" value="1"/>
</dbReference>
<dbReference type="PANTHER" id="PTHR45138:SF9">
    <property type="entry name" value="DIGUANYLATE CYCLASE DGCM-RELATED"/>
    <property type="match status" value="1"/>
</dbReference>
<dbReference type="FunFam" id="3.30.70.270:FF:000001">
    <property type="entry name" value="Diguanylate cyclase domain protein"/>
    <property type="match status" value="1"/>
</dbReference>
<dbReference type="SMART" id="SM00267">
    <property type="entry name" value="GGDEF"/>
    <property type="match status" value="1"/>
</dbReference>
<gene>
    <name evidence="5" type="ORF">GJV85_12320</name>
</gene>
<keyword evidence="3" id="KW-1133">Transmembrane helix</keyword>
<name>A0A975B2W1_9BACT</name>
<accession>A0A975B2W1</accession>
<evidence type="ECO:0000256" key="1">
    <source>
        <dbReference type="ARBA" id="ARBA00012528"/>
    </source>
</evidence>
<reference evidence="5" key="2">
    <citation type="submission" date="2021-04" db="EMBL/GenBank/DDBJ databases">
        <title>Isolation and characterization of a novel species of the genus Sulfurimonas.</title>
        <authorList>
            <person name="Fukui M."/>
        </authorList>
    </citation>
    <scope>NUCLEOTIDE SEQUENCE</scope>
    <source>
        <strain evidence="5">H1576</strain>
    </source>
</reference>
<dbReference type="Gene3D" id="3.30.70.270">
    <property type="match status" value="1"/>
</dbReference>
<evidence type="ECO:0000256" key="2">
    <source>
        <dbReference type="ARBA" id="ARBA00034247"/>
    </source>
</evidence>
<dbReference type="Proteomes" id="UP000671852">
    <property type="component" value="Chromosome"/>
</dbReference>
<evidence type="ECO:0000313" key="6">
    <source>
        <dbReference type="Proteomes" id="UP000671852"/>
    </source>
</evidence>
<dbReference type="Pfam" id="PF14827">
    <property type="entry name" value="dCache_3"/>
    <property type="match status" value="1"/>
</dbReference>
<dbReference type="InterPro" id="IPR029150">
    <property type="entry name" value="dCache_3"/>
</dbReference>
<dbReference type="KEGG" id="saqt:GJV85_12320"/>
<evidence type="ECO:0000259" key="4">
    <source>
        <dbReference type="PROSITE" id="PS50887"/>
    </source>
</evidence>
<keyword evidence="6" id="KW-1185">Reference proteome</keyword>
<dbReference type="NCBIfam" id="TIGR00254">
    <property type="entry name" value="GGDEF"/>
    <property type="match status" value="1"/>
</dbReference>
<dbReference type="AlphaFoldDB" id="A0A975B2W1"/>
<proteinExistence type="predicted"/>
<dbReference type="Pfam" id="PF00990">
    <property type="entry name" value="GGDEF"/>
    <property type="match status" value="1"/>
</dbReference>
<dbReference type="Gene3D" id="3.30.450.20">
    <property type="entry name" value="PAS domain"/>
    <property type="match status" value="1"/>
</dbReference>
<evidence type="ECO:0000256" key="3">
    <source>
        <dbReference type="SAM" id="Phobius"/>
    </source>
</evidence>
<sequence length="478" mass="55039">MYVLIGIITIIVLLFLYMGYLHNKYAFETIEKEEKKIASKIYENTFNDFIKKYESIAENILLDNNVLQALKNSDRKALLDITLPIYKNLNKENPFLQVMHFHTKDTVSFLRLHKPEKFGDDLSSIRHMINKVNSTHKKQIGIEVGRYGIYSRVALPIINKKNEFLGVLEFGININYILDVFGKKYDFHPILLIEKKLFTIIYKGYEGVAYSSYSDGYYAIDSQSENEREKSCNNSITFKVTDLKSATNDNIGQILFTKDMTLYMNLKNTTRNLSIISALIMVFIALYIIRIILKRHIHVINEYESRLNIKHRSLLKLSNTDHLTKINNRQAIERYLSKELKRAKRHNVQLSLLMIDIDNFKSINDTFGHNTGDHVIKNIAKIISTTIRDTDYCGRWGGEEFIILCPETSSTNAIVLAEKIREAVHAFNFKIGRDLTCSIGVCEYAEGYDAEMLVGNADSALYSAKNSGKNRVIVYQTP</sequence>
<dbReference type="InterPro" id="IPR029787">
    <property type="entry name" value="Nucleotide_cyclase"/>
</dbReference>
<dbReference type="InterPro" id="IPR000160">
    <property type="entry name" value="GGDEF_dom"/>
</dbReference>
<evidence type="ECO:0000313" key="5">
    <source>
        <dbReference type="EMBL" id="QSZ43125.1"/>
    </source>
</evidence>
<dbReference type="EMBL" id="CP046072">
    <property type="protein sequence ID" value="QSZ43125.1"/>
    <property type="molecule type" value="Genomic_DNA"/>
</dbReference>
<comment type="catalytic activity">
    <reaction evidence="2">
        <text>2 GTP = 3',3'-c-di-GMP + 2 diphosphate</text>
        <dbReference type="Rhea" id="RHEA:24898"/>
        <dbReference type="ChEBI" id="CHEBI:33019"/>
        <dbReference type="ChEBI" id="CHEBI:37565"/>
        <dbReference type="ChEBI" id="CHEBI:58805"/>
        <dbReference type="EC" id="2.7.7.65"/>
    </reaction>
</comment>
<protein>
    <recommendedName>
        <fullName evidence="1">diguanylate cyclase</fullName>
        <ecNumber evidence="1">2.7.7.65</ecNumber>
    </recommendedName>
</protein>
<dbReference type="GO" id="GO:0052621">
    <property type="term" value="F:diguanylate cyclase activity"/>
    <property type="evidence" value="ECO:0007669"/>
    <property type="project" value="UniProtKB-EC"/>
</dbReference>
<dbReference type="EC" id="2.7.7.65" evidence="1"/>
<reference evidence="5" key="1">
    <citation type="submission" date="2019-11" db="EMBL/GenBank/DDBJ databases">
        <authorList>
            <person name="Kojima H."/>
        </authorList>
    </citation>
    <scope>NUCLEOTIDE SEQUENCE</scope>
    <source>
        <strain evidence="5">H1576</strain>
    </source>
</reference>
<feature type="transmembrane region" description="Helical" evidence="3">
    <location>
        <begin position="273"/>
        <end position="293"/>
    </location>
</feature>
<dbReference type="PROSITE" id="PS50887">
    <property type="entry name" value="GGDEF"/>
    <property type="match status" value="1"/>
</dbReference>
<keyword evidence="3" id="KW-0812">Transmembrane</keyword>
<dbReference type="PANTHER" id="PTHR45138">
    <property type="entry name" value="REGULATORY COMPONENTS OF SENSORY TRANSDUCTION SYSTEM"/>
    <property type="match status" value="1"/>
</dbReference>
<dbReference type="InterPro" id="IPR050469">
    <property type="entry name" value="Diguanylate_Cyclase"/>
</dbReference>
<keyword evidence="3" id="KW-0472">Membrane</keyword>